<dbReference type="RefSeq" id="WP_159525143.1">
    <property type="nucleotide sequence ID" value="NZ_WUUU01000008.1"/>
</dbReference>
<keyword evidence="1" id="KW-1133">Transmembrane helix</keyword>
<accession>A0A6B0SEY0</accession>
<gene>
    <name evidence="2" type="ORF">GRX66_02645</name>
</gene>
<dbReference type="AlphaFoldDB" id="A0A6B0SEY0"/>
<keyword evidence="3" id="KW-1185">Reference proteome</keyword>
<sequence>MTRVERSAVVKQLSLLALTVAVLGYLAAVMPIGAVAFVGSFLLVGAGFGAVLVGGYFAVAWYADYSLSR</sequence>
<evidence type="ECO:0000313" key="3">
    <source>
        <dbReference type="Proteomes" id="UP000471521"/>
    </source>
</evidence>
<evidence type="ECO:0000313" key="2">
    <source>
        <dbReference type="EMBL" id="MXR19557.1"/>
    </source>
</evidence>
<protein>
    <submittedName>
        <fullName evidence="2">Uncharacterized protein</fullName>
    </submittedName>
</protein>
<keyword evidence="1" id="KW-0472">Membrane</keyword>
<feature type="transmembrane region" description="Helical" evidence="1">
    <location>
        <begin position="41"/>
        <end position="63"/>
    </location>
</feature>
<proteinExistence type="predicted"/>
<name>A0A6B0SEY0_9EURY</name>
<dbReference type="EMBL" id="WUUU01000008">
    <property type="protein sequence ID" value="MXR19557.1"/>
    <property type="molecule type" value="Genomic_DNA"/>
</dbReference>
<evidence type="ECO:0000256" key="1">
    <source>
        <dbReference type="SAM" id="Phobius"/>
    </source>
</evidence>
<reference evidence="2 3" key="1">
    <citation type="submission" date="2019-12" db="EMBL/GenBank/DDBJ databases">
        <title>Isolation and characterization of three novel carbon monoxide-oxidizing members of Halobacteria from salione crusts and soils.</title>
        <authorList>
            <person name="Myers M.R."/>
            <person name="King G.M."/>
        </authorList>
    </citation>
    <scope>NUCLEOTIDE SEQUENCE [LARGE SCALE GENOMIC DNA]</scope>
    <source>
        <strain evidence="2 3">PCN9</strain>
    </source>
</reference>
<organism evidence="2 3">
    <name type="scientific">Halobacterium bonnevillei</name>
    <dbReference type="NCBI Taxonomy" id="2692200"/>
    <lineage>
        <taxon>Archaea</taxon>
        <taxon>Methanobacteriati</taxon>
        <taxon>Methanobacteriota</taxon>
        <taxon>Stenosarchaea group</taxon>
        <taxon>Halobacteria</taxon>
        <taxon>Halobacteriales</taxon>
        <taxon>Halobacteriaceae</taxon>
        <taxon>Halobacterium</taxon>
    </lineage>
</organism>
<feature type="transmembrane region" description="Helical" evidence="1">
    <location>
        <begin position="12"/>
        <end position="35"/>
    </location>
</feature>
<keyword evidence="1" id="KW-0812">Transmembrane</keyword>
<comment type="caution">
    <text evidence="2">The sequence shown here is derived from an EMBL/GenBank/DDBJ whole genome shotgun (WGS) entry which is preliminary data.</text>
</comment>
<dbReference type="Proteomes" id="UP000471521">
    <property type="component" value="Unassembled WGS sequence"/>
</dbReference>